<reference evidence="1" key="1">
    <citation type="submission" date="2021-09" db="EMBL/GenBank/DDBJ databases">
        <title>The genome of Mauremys mutica provides insights into the evolution of semi-aquatic lifestyle.</title>
        <authorList>
            <person name="Gong S."/>
            <person name="Gao Y."/>
        </authorList>
    </citation>
    <scope>NUCLEOTIDE SEQUENCE</scope>
    <source>
        <strain evidence="1">MM-2020</strain>
        <tissue evidence="1">Muscle</tissue>
    </source>
</reference>
<organism evidence="1 2">
    <name type="scientific">Mauremys mutica</name>
    <name type="common">yellowpond turtle</name>
    <dbReference type="NCBI Taxonomy" id="74926"/>
    <lineage>
        <taxon>Eukaryota</taxon>
        <taxon>Metazoa</taxon>
        <taxon>Chordata</taxon>
        <taxon>Craniata</taxon>
        <taxon>Vertebrata</taxon>
        <taxon>Euteleostomi</taxon>
        <taxon>Archelosauria</taxon>
        <taxon>Testudinata</taxon>
        <taxon>Testudines</taxon>
        <taxon>Cryptodira</taxon>
        <taxon>Durocryptodira</taxon>
        <taxon>Testudinoidea</taxon>
        <taxon>Geoemydidae</taxon>
        <taxon>Geoemydinae</taxon>
        <taxon>Mauremys</taxon>
    </lineage>
</organism>
<comment type="caution">
    <text evidence="1">The sequence shown here is derived from an EMBL/GenBank/DDBJ whole genome shotgun (WGS) entry which is preliminary data.</text>
</comment>
<name>A0A9D4BAY3_9SAUR</name>
<dbReference type="EMBL" id="JAHDVG010000463">
    <property type="protein sequence ID" value="KAH1187678.1"/>
    <property type="molecule type" value="Genomic_DNA"/>
</dbReference>
<protein>
    <submittedName>
        <fullName evidence="1">Uncharacterized protein</fullName>
    </submittedName>
</protein>
<gene>
    <name evidence="1" type="ORF">KIL84_020427</name>
</gene>
<proteinExistence type="predicted"/>
<evidence type="ECO:0000313" key="1">
    <source>
        <dbReference type="EMBL" id="KAH1187678.1"/>
    </source>
</evidence>
<dbReference type="PROSITE" id="PS51257">
    <property type="entry name" value="PROKAR_LIPOPROTEIN"/>
    <property type="match status" value="1"/>
</dbReference>
<evidence type="ECO:0000313" key="2">
    <source>
        <dbReference type="Proteomes" id="UP000827986"/>
    </source>
</evidence>
<dbReference type="AlphaFoldDB" id="A0A9D4BAY3"/>
<sequence length="102" mass="11740">MPCNKCLLHFNPVSVVEWIQLWESYLHPFLSYSCLNRIIPTAESLLSMVIMQARKLNFQIHVEFATLAIRKHVFIETKGNLLRMPLTESKHGASTVAKNQCL</sequence>
<accession>A0A9D4BAY3</accession>
<dbReference type="Proteomes" id="UP000827986">
    <property type="component" value="Unassembled WGS sequence"/>
</dbReference>
<keyword evidence="2" id="KW-1185">Reference proteome</keyword>